<evidence type="ECO:0000313" key="3">
    <source>
        <dbReference type="Proteomes" id="UP000013940"/>
    </source>
</evidence>
<feature type="chain" id="PRO_5013197531" description="DUF1800 domain-containing protein" evidence="1">
    <location>
        <begin position="28"/>
        <end position="512"/>
    </location>
</feature>
<gene>
    <name evidence="2" type="ORF">PFLCHA0_c14590</name>
</gene>
<dbReference type="Pfam" id="PF08811">
    <property type="entry name" value="DUF1800"/>
    <property type="match status" value="1"/>
</dbReference>
<proteinExistence type="predicted"/>
<reference evidence="3" key="1">
    <citation type="journal article" date="2014" name="Genome Announc.">
        <title>Full-genome sequence of the plant growth-promoting bacterium Pseudomonas protegens CHA0.</title>
        <authorList>
            <person name="Jousset A."/>
            <person name="Schuldes J."/>
            <person name="Keel C."/>
            <person name="Maurhofer M."/>
            <person name="Daniel R."/>
            <person name="Scheu S."/>
            <person name="Thuermer A."/>
        </authorList>
    </citation>
    <scope>NUCLEOTIDE SEQUENCE [LARGE SCALE GENOMIC DNA]</scope>
    <source>
        <strain evidence="3">DSM 19095 / LMG 27888 / CFBP 6595 / CHA0</strain>
    </source>
</reference>
<protein>
    <recommendedName>
        <fullName evidence="4">DUF1800 domain-containing protein</fullName>
    </recommendedName>
</protein>
<dbReference type="HOGENOM" id="CLU_026001_0_1_6"/>
<evidence type="ECO:0000313" key="2">
    <source>
        <dbReference type="EMBL" id="AGL83249.1"/>
    </source>
</evidence>
<evidence type="ECO:0008006" key="4">
    <source>
        <dbReference type="Google" id="ProtNLM"/>
    </source>
</evidence>
<dbReference type="EMBL" id="CP003190">
    <property type="protein sequence ID" value="AGL83249.1"/>
    <property type="molecule type" value="Genomic_DNA"/>
</dbReference>
<dbReference type="eggNOG" id="COG5267">
    <property type="taxonomic scope" value="Bacteria"/>
</dbReference>
<accession>A0A2C9EI26</accession>
<keyword evidence="1" id="KW-0732">Signal</keyword>
<dbReference type="GeneID" id="57474442"/>
<organism evidence="2 3">
    <name type="scientific">Pseudomonas protegens (strain DSM 19095 / LMG 27888 / CFBP 6595 / CHA0)</name>
    <dbReference type="NCBI Taxonomy" id="1124983"/>
    <lineage>
        <taxon>Bacteria</taxon>
        <taxon>Pseudomonadati</taxon>
        <taxon>Pseudomonadota</taxon>
        <taxon>Gammaproteobacteria</taxon>
        <taxon>Pseudomonadales</taxon>
        <taxon>Pseudomonadaceae</taxon>
        <taxon>Pseudomonas</taxon>
    </lineage>
</organism>
<dbReference type="RefSeq" id="WP_015634501.1">
    <property type="nucleotide sequence ID" value="NC_021237.1"/>
</dbReference>
<dbReference type="KEGG" id="pprc:PFLCHA0_c14590"/>
<feature type="signal peptide" evidence="1">
    <location>
        <begin position="1"/>
        <end position="27"/>
    </location>
</feature>
<dbReference type="InterPro" id="IPR014917">
    <property type="entry name" value="DUF1800"/>
</dbReference>
<evidence type="ECO:0000256" key="1">
    <source>
        <dbReference type="SAM" id="SignalP"/>
    </source>
</evidence>
<sequence>MPRLSPLPRCLYLSTALAVLLPILAHAAQPQAPSAADIAWLRRDGFDLDAAQLQRLRTLGRNELLRAQLDDRLHDPLPPAIDTLLRSYPALNDSPRSLLEEFRQRQEQIKAMPEGEARNQAQKDLRQYAAQLAEQTQSSVLLQAVYGPNQLKEQLVLFWLNHFSVFQGKGRVRLLTADYLENTLRPHALGKFKDLLLATLQSPAMLEYLDNSSNARGKVNENYARELMELHSLGVDAGYSQEDVQQLALILTGAGLAPLDGREQHFPRNLQPLVVQQGLFQFNPKRHDFSDKHLLGHTIRGSGYDEITQAVDLITRQPACARFISRKLAQYFVADEPPPALVARMAKSFSDSDGDIAQVMATLMQSPELLHAAGRKFKDPQQFVVSALRLTYDGKPLANPRPLLNWLNQMGQPLFGRITPDGWPLVASGWSSSGQMAKRFEIARAMGSGNNRLFTAEGSQVPGPGFPMITTPMYYQAIAPYLSSTTRNALEQAVSPQEWNTFLLSSPDFNNR</sequence>
<dbReference type="AlphaFoldDB" id="A0A2C9EI26"/>
<dbReference type="Proteomes" id="UP000013940">
    <property type="component" value="Chromosome"/>
</dbReference>
<name>A0A2C9EI26_PSEPH</name>